<dbReference type="GO" id="GO:0004523">
    <property type="term" value="F:RNA-DNA hybrid ribonuclease activity"/>
    <property type="evidence" value="ECO:0007669"/>
    <property type="project" value="InterPro"/>
</dbReference>
<dbReference type="InterPro" id="IPR002156">
    <property type="entry name" value="RNaseH_domain"/>
</dbReference>
<comment type="caution">
    <text evidence="2">The sequence shown here is derived from an EMBL/GenBank/DDBJ whole genome shotgun (WGS) entry which is preliminary data.</text>
</comment>
<dbReference type="InterPro" id="IPR036397">
    <property type="entry name" value="RNaseH_sf"/>
</dbReference>
<reference evidence="2 3" key="1">
    <citation type="submission" date="2023-08" db="EMBL/GenBank/DDBJ databases">
        <title>Black Yeasts Isolated from many extreme environments.</title>
        <authorList>
            <person name="Coleine C."/>
            <person name="Stajich J.E."/>
            <person name="Selbmann L."/>
        </authorList>
    </citation>
    <scope>NUCLEOTIDE SEQUENCE [LARGE SCALE GENOMIC DNA]</scope>
    <source>
        <strain evidence="2 3">CCFEE 5910</strain>
    </source>
</reference>
<dbReference type="Pfam" id="PF00075">
    <property type="entry name" value="RNase_H"/>
    <property type="match status" value="1"/>
</dbReference>
<organism evidence="2 3">
    <name type="scientific">Lithohypha guttulata</name>
    <dbReference type="NCBI Taxonomy" id="1690604"/>
    <lineage>
        <taxon>Eukaryota</taxon>
        <taxon>Fungi</taxon>
        <taxon>Dikarya</taxon>
        <taxon>Ascomycota</taxon>
        <taxon>Pezizomycotina</taxon>
        <taxon>Eurotiomycetes</taxon>
        <taxon>Chaetothyriomycetidae</taxon>
        <taxon>Chaetothyriales</taxon>
        <taxon>Trichomeriaceae</taxon>
        <taxon>Lithohypha</taxon>
    </lineage>
</organism>
<name>A0AAN7YD37_9EURO</name>
<dbReference type="SUPFAM" id="SSF53098">
    <property type="entry name" value="Ribonuclease H-like"/>
    <property type="match status" value="1"/>
</dbReference>
<evidence type="ECO:0000313" key="2">
    <source>
        <dbReference type="EMBL" id="KAK5081214.1"/>
    </source>
</evidence>
<dbReference type="Proteomes" id="UP001309876">
    <property type="component" value="Unassembled WGS sequence"/>
</dbReference>
<dbReference type="Gene3D" id="3.30.420.10">
    <property type="entry name" value="Ribonuclease H-like superfamily/Ribonuclease H"/>
    <property type="match status" value="1"/>
</dbReference>
<dbReference type="InterPro" id="IPR012337">
    <property type="entry name" value="RNaseH-like_sf"/>
</dbReference>
<dbReference type="EMBL" id="JAVRRJ010000010">
    <property type="protein sequence ID" value="KAK5081214.1"/>
    <property type="molecule type" value="Genomic_DNA"/>
</dbReference>
<dbReference type="GO" id="GO:0003676">
    <property type="term" value="F:nucleic acid binding"/>
    <property type="evidence" value="ECO:0007669"/>
    <property type="project" value="InterPro"/>
</dbReference>
<evidence type="ECO:0000259" key="1">
    <source>
        <dbReference type="PROSITE" id="PS50879"/>
    </source>
</evidence>
<feature type="domain" description="RNase H type-1" evidence="1">
    <location>
        <begin position="1"/>
        <end position="139"/>
    </location>
</feature>
<protein>
    <recommendedName>
        <fullName evidence="1">RNase H type-1 domain-containing protein</fullName>
    </recommendedName>
</protein>
<dbReference type="AlphaFoldDB" id="A0AAN7YD37"/>
<accession>A0AAN7YD37</accession>
<proteinExistence type="predicted"/>
<sequence>MVFSAAGVYTGRNNSLNKAYAILQVSATNQKAELEAAILGVQTAMSIKANTEAGYTISRFVIRTDSRYVFDCITKHIRRWKIMGWMTAGNTPVANQELWKKLESAIEEVESRKKANVLFWWFPRTYNKEADFQANEGFNAMKRYNLEGMLDNDFEGDVRKKYGAVMDRTRDYRQAGSSPQSWILRSGWLARYRQEEDSTAHEEVFSTRVVWLA</sequence>
<gene>
    <name evidence="2" type="ORF">LTR05_008008</name>
</gene>
<dbReference type="PROSITE" id="PS50879">
    <property type="entry name" value="RNASE_H_1"/>
    <property type="match status" value="1"/>
</dbReference>
<evidence type="ECO:0000313" key="3">
    <source>
        <dbReference type="Proteomes" id="UP001309876"/>
    </source>
</evidence>
<keyword evidence="3" id="KW-1185">Reference proteome</keyword>